<feature type="domain" description="Potassium channel" evidence="12">
    <location>
        <begin position="64"/>
        <end position="133"/>
    </location>
</feature>
<dbReference type="InterPro" id="IPR014756">
    <property type="entry name" value="Ig_E-set"/>
</dbReference>
<evidence type="ECO:0000259" key="13">
    <source>
        <dbReference type="Pfam" id="PF17655"/>
    </source>
</evidence>
<evidence type="ECO:0000256" key="2">
    <source>
        <dbReference type="ARBA" id="ARBA00022448"/>
    </source>
</evidence>
<keyword evidence="15" id="KW-1185">Reference proteome</keyword>
<dbReference type="OrthoDB" id="9799090at2"/>
<evidence type="ECO:0000256" key="1">
    <source>
        <dbReference type="ARBA" id="ARBA00004141"/>
    </source>
</evidence>
<dbReference type="Pfam" id="PF07885">
    <property type="entry name" value="Ion_trans_2"/>
    <property type="match status" value="1"/>
</dbReference>
<dbReference type="InterPro" id="IPR013099">
    <property type="entry name" value="K_chnl_dom"/>
</dbReference>
<evidence type="ECO:0000313" key="14">
    <source>
        <dbReference type="EMBL" id="KJH70943.1"/>
    </source>
</evidence>
<dbReference type="SUPFAM" id="SSF81296">
    <property type="entry name" value="E set domains"/>
    <property type="match status" value="1"/>
</dbReference>
<keyword evidence="5" id="KW-0851">Voltage-gated channel</keyword>
<dbReference type="PANTHER" id="PTHR11767">
    <property type="entry name" value="INWARD RECTIFIER POTASSIUM CHANNEL"/>
    <property type="match status" value="1"/>
</dbReference>
<feature type="transmembrane region" description="Helical" evidence="11">
    <location>
        <begin position="81"/>
        <end position="100"/>
    </location>
</feature>
<dbReference type="GO" id="GO:0005886">
    <property type="term" value="C:plasma membrane"/>
    <property type="evidence" value="ECO:0007669"/>
    <property type="project" value="TreeGrafter"/>
</dbReference>
<keyword evidence="8" id="KW-0406">Ion transport</keyword>
<dbReference type="RefSeq" id="WP_045055532.1">
    <property type="nucleotide sequence ID" value="NZ_CAWMDP010000001.1"/>
</dbReference>
<accession>A0A0D8ZQ55</accession>
<dbReference type="InterPro" id="IPR013518">
    <property type="entry name" value="K_chnl_inward-rec_Kir_cyto"/>
</dbReference>
<dbReference type="InterPro" id="IPR041647">
    <property type="entry name" value="IRK_C"/>
</dbReference>
<evidence type="ECO:0000256" key="10">
    <source>
        <dbReference type="ARBA" id="ARBA00023303"/>
    </source>
</evidence>
<evidence type="ECO:0000256" key="6">
    <source>
        <dbReference type="ARBA" id="ARBA00022958"/>
    </source>
</evidence>
<dbReference type="GO" id="GO:1990573">
    <property type="term" value="P:potassium ion import across plasma membrane"/>
    <property type="evidence" value="ECO:0007669"/>
    <property type="project" value="TreeGrafter"/>
</dbReference>
<dbReference type="Gene3D" id="1.10.287.70">
    <property type="match status" value="1"/>
</dbReference>
<dbReference type="GO" id="GO:0034702">
    <property type="term" value="C:monoatomic ion channel complex"/>
    <property type="evidence" value="ECO:0007669"/>
    <property type="project" value="UniProtKB-KW"/>
</dbReference>
<evidence type="ECO:0000256" key="3">
    <source>
        <dbReference type="ARBA" id="ARBA00022538"/>
    </source>
</evidence>
<feature type="transmembrane region" description="Helical" evidence="11">
    <location>
        <begin position="44"/>
        <end position="69"/>
    </location>
</feature>
<dbReference type="Gene3D" id="2.60.40.1400">
    <property type="entry name" value="G protein-activated inward rectifier potassium channel 1"/>
    <property type="match status" value="1"/>
</dbReference>
<dbReference type="EMBL" id="JYON01000016">
    <property type="protein sequence ID" value="KJH70943.1"/>
    <property type="molecule type" value="Genomic_DNA"/>
</dbReference>
<evidence type="ECO:0000256" key="8">
    <source>
        <dbReference type="ARBA" id="ARBA00023065"/>
    </source>
</evidence>
<dbReference type="Pfam" id="PF17655">
    <property type="entry name" value="IRK_C"/>
    <property type="match status" value="1"/>
</dbReference>
<dbReference type="GO" id="GO:0034765">
    <property type="term" value="P:regulation of monoatomic ion transmembrane transport"/>
    <property type="evidence" value="ECO:0007669"/>
    <property type="project" value="TreeGrafter"/>
</dbReference>
<dbReference type="Proteomes" id="UP000032452">
    <property type="component" value="Unassembled WGS sequence"/>
</dbReference>
<dbReference type="PRINTS" id="PR01320">
    <property type="entry name" value="KIRCHANNEL"/>
</dbReference>
<evidence type="ECO:0000259" key="12">
    <source>
        <dbReference type="Pfam" id="PF07885"/>
    </source>
</evidence>
<evidence type="ECO:0000256" key="7">
    <source>
        <dbReference type="ARBA" id="ARBA00022989"/>
    </source>
</evidence>
<dbReference type="STRING" id="1618023.UH38_15235"/>
<reference evidence="14 15" key="1">
    <citation type="submission" date="2015-02" db="EMBL/GenBank/DDBJ databases">
        <title>Draft genome of a novel marine cyanobacterium (Chroococcales) isolated from South Atlantic Ocean.</title>
        <authorList>
            <person name="Rigonato J."/>
            <person name="Alvarenga D.O."/>
            <person name="Branco L.H."/>
            <person name="Varani A.M."/>
            <person name="Brandini F.P."/>
            <person name="Fiore M.F."/>
        </authorList>
    </citation>
    <scope>NUCLEOTIDE SEQUENCE [LARGE SCALE GENOMIC DNA]</scope>
    <source>
        <strain evidence="14 15">CENA595</strain>
    </source>
</reference>
<evidence type="ECO:0000256" key="9">
    <source>
        <dbReference type="ARBA" id="ARBA00023136"/>
    </source>
</evidence>
<gene>
    <name evidence="14" type="ORF">UH38_15235</name>
</gene>
<dbReference type="InterPro" id="IPR016449">
    <property type="entry name" value="K_chnl_inward-rec_Kir"/>
</dbReference>
<organism evidence="14 15">
    <name type="scientific">Aliterella atlantica CENA595</name>
    <dbReference type="NCBI Taxonomy" id="1618023"/>
    <lineage>
        <taxon>Bacteria</taxon>
        <taxon>Bacillati</taxon>
        <taxon>Cyanobacteriota</taxon>
        <taxon>Cyanophyceae</taxon>
        <taxon>Chroococcidiopsidales</taxon>
        <taxon>Aliterellaceae</taxon>
        <taxon>Aliterella</taxon>
    </lineage>
</organism>
<dbReference type="PATRIC" id="fig|1618023.3.peg.64"/>
<evidence type="ECO:0000256" key="11">
    <source>
        <dbReference type="SAM" id="Phobius"/>
    </source>
</evidence>
<comment type="subcellular location">
    <subcellularLocation>
        <location evidence="1">Membrane</location>
        <topology evidence="1">Multi-pass membrane protein</topology>
    </subcellularLocation>
</comment>
<evidence type="ECO:0000313" key="15">
    <source>
        <dbReference type="Proteomes" id="UP000032452"/>
    </source>
</evidence>
<feature type="domain" description="Inward rectifier potassium channel C-terminal" evidence="13">
    <location>
        <begin position="140"/>
        <end position="292"/>
    </location>
</feature>
<dbReference type="GO" id="GO:0005242">
    <property type="term" value="F:inward rectifier potassium channel activity"/>
    <property type="evidence" value="ECO:0007669"/>
    <property type="project" value="InterPro"/>
</dbReference>
<keyword evidence="6" id="KW-0630">Potassium</keyword>
<feature type="transmembrane region" description="Helical" evidence="11">
    <location>
        <begin position="106"/>
        <end position="131"/>
    </location>
</feature>
<sequence>MKKKRRSPLKVSLIRRDGRLMIEGLGAWYNYLSDPYHLLLTIPWSGFLALICLGYILANALFALAYILGGDGIENARPGNFLDAFFFSVQTMASIGYGAMYPSSTYAHILVTLESLVGLFGVTMATGLMFARFSRPTAKVIFSRVAIVTTFQGVPTLMFRTANKRRNLILEASLRVSLARDEITTEGDFLRRIYDLKLIRSQNPSFSLTWTAMHPIDSSSPLYGVSKEALAEDETTIIITLTGLDETVGQNIYAHHTFAAQDILWDMRFVDILAWTPNGDRYVDYSHFHEVKPL</sequence>
<keyword evidence="9 11" id="KW-0472">Membrane</keyword>
<comment type="caution">
    <text evidence="14">The sequence shown here is derived from an EMBL/GenBank/DDBJ whole genome shotgun (WGS) entry which is preliminary data.</text>
</comment>
<name>A0A0D8ZQ55_9CYAN</name>
<keyword evidence="7 11" id="KW-1133">Transmembrane helix</keyword>
<evidence type="ECO:0000256" key="4">
    <source>
        <dbReference type="ARBA" id="ARBA00022692"/>
    </source>
</evidence>
<evidence type="ECO:0000256" key="5">
    <source>
        <dbReference type="ARBA" id="ARBA00022882"/>
    </source>
</evidence>
<dbReference type="SUPFAM" id="SSF81324">
    <property type="entry name" value="Voltage-gated potassium channels"/>
    <property type="match status" value="1"/>
</dbReference>
<dbReference type="AlphaFoldDB" id="A0A0D8ZQ55"/>
<proteinExistence type="predicted"/>
<protein>
    <submittedName>
        <fullName evidence="14">ATP-sensitive inward rectifier potassium channel 10</fullName>
    </submittedName>
</protein>
<keyword evidence="10 14" id="KW-0407">Ion channel</keyword>
<keyword evidence="4 11" id="KW-0812">Transmembrane</keyword>
<keyword evidence="3" id="KW-0633">Potassium transport</keyword>
<dbReference type="PANTHER" id="PTHR11767:SF102">
    <property type="entry name" value="INWARDLY RECTIFYING POTASSIUM CHANNEL 1, ISOFORM F"/>
    <property type="match status" value="1"/>
</dbReference>
<keyword evidence="2" id="KW-0813">Transport</keyword>